<keyword evidence="1" id="KW-0175">Coiled coil</keyword>
<dbReference type="Proteomes" id="UP000298030">
    <property type="component" value="Unassembled WGS sequence"/>
</dbReference>
<reference evidence="2 3" key="1">
    <citation type="journal article" date="2019" name="Nat. Ecol. Evol.">
        <title>Megaphylogeny resolves global patterns of mushroom evolution.</title>
        <authorList>
            <person name="Varga T."/>
            <person name="Krizsan K."/>
            <person name="Foldi C."/>
            <person name="Dima B."/>
            <person name="Sanchez-Garcia M."/>
            <person name="Sanchez-Ramirez S."/>
            <person name="Szollosi G.J."/>
            <person name="Szarkandi J.G."/>
            <person name="Papp V."/>
            <person name="Albert L."/>
            <person name="Andreopoulos W."/>
            <person name="Angelini C."/>
            <person name="Antonin V."/>
            <person name="Barry K.W."/>
            <person name="Bougher N.L."/>
            <person name="Buchanan P."/>
            <person name="Buyck B."/>
            <person name="Bense V."/>
            <person name="Catcheside P."/>
            <person name="Chovatia M."/>
            <person name="Cooper J."/>
            <person name="Damon W."/>
            <person name="Desjardin D."/>
            <person name="Finy P."/>
            <person name="Geml J."/>
            <person name="Haridas S."/>
            <person name="Hughes K."/>
            <person name="Justo A."/>
            <person name="Karasinski D."/>
            <person name="Kautmanova I."/>
            <person name="Kiss B."/>
            <person name="Kocsube S."/>
            <person name="Kotiranta H."/>
            <person name="LaButti K.M."/>
            <person name="Lechner B.E."/>
            <person name="Liimatainen K."/>
            <person name="Lipzen A."/>
            <person name="Lukacs Z."/>
            <person name="Mihaltcheva S."/>
            <person name="Morgado L.N."/>
            <person name="Niskanen T."/>
            <person name="Noordeloos M.E."/>
            <person name="Ohm R.A."/>
            <person name="Ortiz-Santana B."/>
            <person name="Ovrebo C."/>
            <person name="Racz N."/>
            <person name="Riley R."/>
            <person name="Savchenko A."/>
            <person name="Shiryaev A."/>
            <person name="Soop K."/>
            <person name="Spirin V."/>
            <person name="Szebenyi C."/>
            <person name="Tomsovsky M."/>
            <person name="Tulloss R.E."/>
            <person name="Uehling J."/>
            <person name="Grigoriev I.V."/>
            <person name="Vagvolgyi C."/>
            <person name="Papp T."/>
            <person name="Martin F.M."/>
            <person name="Miettinen O."/>
            <person name="Hibbett D.S."/>
            <person name="Nagy L.G."/>
        </authorList>
    </citation>
    <scope>NUCLEOTIDE SEQUENCE [LARGE SCALE GENOMIC DNA]</scope>
    <source>
        <strain evidence="2 3">FP101781</strain>
    </source>
</reference>
<sequence length="210" mass="24761">MFPSRANHNRRRLGQKRQQTRNLELSCSLESVENWEKRIAELEIERDQLQKKLLEIPENQRGPLEVVIPPAFEKLGQANASLQIALDTAQQDLEKVYQNREQWQQSVLAASAEVIESMRTMMLKRDAENARLREQRDQHFSELVERRQRDERKWAALVEFKELTQNQTERIAVLRSELARCKARLAANERQEDLLQFFLKGKPRRSSADQ</sequence>
<dbReference type="STRING" id="71717.A0A4Y7R8P9"/>
<organism evidence="2 3">
    <name type="scientific">Coprinellus micaceus</name>
    <name type="common">Glistening ink-cap mushroom</name>
    <name type="synonym">Coprinus micaceus</name>
    <dbReference type="NCBI Taxonomy" id="71717"/>
    <lineage>
        <taxon>Eukaryota</taxon>
        <taxon>Fungi</taxon>
        <taxon>Dikarya</taxon>
        <taxon>Basidiomycota</taxon>
        <taxon>Agaricomycotina</taxon>
        <taxon>Agaricomycetes</taxon>
        <taxon>Agaricomycetidae</taxon>
        <taxon>Agaricales</taxon>
        <taxon>Agaricineae</taxon>
        <taxon>Psathyrellaceae</taxon>
        <taxon>Coprinellus</taxon>
    </lineage>
</organism>
<keyword evidence="3" id="KW-1185">Reference proteome</keyword>
<evidence type="ECO:0000313" key="3">
    <source>
        <dbReference type="Proteomes" id="UP000298030"/>
    </source>
</evidence>
<evidence type="ECO:0000313" key="2">
    <source>
        <dbReference type="EMBL" id="TEB05146.1"/>
    </source>
</evidence>
<comment type="caution">
    <text evidence="2">The sequence shown here is derived from an EMBL/GenBank/DDBJ whole genome shotgun (WGS) entry which is preliminary data.</text>
</comment>
<evidence type="ECO:0000256" key="1">
    <source>
        <dbReference type="SAM" id="Coils"/>
    </source>
</evidence>
<dbReference type="OrthoDB" id="10266039at2759"/>
<gene>
    <name evidence="2" type="ORF">FA13DRAFT_1266344</name>
</gene>
<protein>
    <submittedName>
        <fullName evidence="2">Uncharacterized protein</fullName>
    </submittedName>
</protein>
<dbReference type="AlphaFoldDB" id="A0A4Y7R8P9"/>
<name>A0A4Y7R8P9_COPMI</name>
<proteinExistence type="predicted"/>
<dbReference type="EMBL" id="QPFP01000606">
    <property type="protein sequence ID" value="TEB05146.1"/>
    <property type="molecule type" value="Genomic_DNA"/>
</dbReference>
<accession>A0A4Y7R8P9</accession>
<feature type="coiled-coil region" evidence="1">
    <location>
        <begin position="25"/>
        <end position="106"/>
    </location>
</feature>